<reference evidence="2 3" key="1">
    <citation type="submission" date="2012-06" db="EMBL/GenBank/DDBJ databases">
        <title>Finished chromosome of genome of Cylindrospermum stagnale PCC 7417.</title>
        <authorList>
            <consortium name="US DOE Joint Genome Institute"/>
            <person name="Gugger M."/>
            <person name="Coursin T."/>
            <person name="Rippka R."/>
            <person name="Tandeau De Marsac N."/>
            <person name="Huntemann M."/>
            <person name="Wei C.-L."/>
            <person name="Han J."/>
            <person name="Detter J.C."/>
            <person name="Han C."/>
            <person name="Tapia R."/>
            <person name="Chen A."/>
            <person name="Kyrpides N."/>
            <person name="Mavromatis K."/>
            <person name="Markowitz V."/>
            <person name="Szeto E."/>
            <person name="Ivanova N."/>
            <person name="Pagani I."/>
            <person name="Pati A."/>
            <person name="Goodwin L."/>
            <person name="Nordberg H.P."/>
            <person name="Cantor M.N."/>
            <person name="Hua S.X."/>
            <person name="Woyke T."/>
            <person name="Kerfeld C.A."/>
        </authorList>
    </citation>
    <scope>NUCLEOTIDE SEQUENCE [LARGE SCALE GENOMIC DNA]</scope>
    <source>
        <strain evidence="2 3">PCC 7417</strain>
    </source>
</reference>
<dbReference type="AlphaFoldDB" id="K9X940"/>
<dbReference type="Proteomes" id="UP000010475">
    <property type="component" value="Chromosome"/>
</dbReference>
<dbReference type="Gene3D" id="3.40.50.300">
    <property type="entry name" value="P-loop containing nucleotide triphosphate hydrolases"/>
    <property type="match status" value="1"/>
</dbReference>
<dbReference type="Pfam" id="PF26355">
    <property type="entry name" value="HTH_VMAP-M9"/>
    <property type="match status" value="1"/>
</dbReference>
<gene>
    <name evidence="2" type="ORF">Cylst_6213</name>
</gene>
<dbReference type="SUPFAM" id="SSF52540">
    <property type="entry name" value="P-loop containing nucleoside triphosphate hydrolases"/>
    <property type="match status" value="1"/>
</dbReference>
<evidence type="ECO:0000313" key="2">
    <source>
        <dbReference type="EMBL" id="AFZ28177.1"/>
    </source>
</evidence>
<dbReference type="eggNOG" id="COG1672">
    <property type="taxonomic scope" value="Bacteria"/>
</dbReference>
<dbReference type="HOGENOM" id="CLU_021307_2_1_3"/>
<dbReference type="STRING" id="56107.Cylst_6213"/>
<dbReference type="EMBL" id="CP003642">
    <property type="protein sequence ID" value="AFZ28177.1"/>
    <property type="molecule type" value="Genomic_DNA"/>
</dbReference>
<dbReference type="Pfam" id="PF14516">
    <property type="entry name" value="AAA_35"/>
    <property type="match status" value="1"/>
</dbReference>
<dbReference type="RefSeq" id="WP_015211408.1">
    <property type="nucleotide sequence ID" value="NC_019757.1"/>
</dbReference>
<dbReference type="KEGG" id="csg:Cylst_6213"/>
<keyword evidence="3" id="KW-1185">Reference proteome</keyword>
<organism evidence="2 3">
    <name type="scientific">Cylindrospermum stagnale PCC 7417</name>
    <dbReference type="NCBI Taxonomy" id="56107"/>
    <lineage>
        <taxon>Bacteria</taxon>
        <taxon>Bacillati</taxon>
        <taxon>Cyanobacteriota</taxon>
        <taxon>Cyanophyceae</taxon>
        <taxon>Nostocales</taxon>
        <taxon>Nostocaceae</taxon>
        <taxon>Cylindrospermum</taxon>
    </lineage>
</organism>
<name>K9X940_9NOST</name>
<sequence>MHVDEALQILDKVLLPRKLNFIESLVFRQSWLGQTYSEIAKDSAYTSDYIKAVGTQVWQCLSEAVGKKVTKKNLHFVFREYQQAGTSKLEHCWQQKSSPGWEIENDSPYPILGTDLDFPGGPVPLNSPFYIKRFSKGDVARSPIEELAYKEISKPGSVIRIKAPSQMGKSSLLNRILVRAVGIGYQIVNLDFQAADEVVFTSIDKFLRWLCANVSQQLNLKLLLDDYWNQDIGSKVSCTLYFQDYVLVQIDSPLVLALNEVNRVFEYPHIARDFLPLLRFWSEQAKNVEIFQKLRLVVVHSTENYVPLNMHQSPFNVGLLIKLPEFNWEQIQNLARHHGLNWTDGSQAKQLMGMVGGHPYLVRVALYHLCRSGVTLEKLLQEAPTQTGIYSDHLRSHLTRLSDHPELLSTFKYVVTAKGSVSLEPLLAYKLESMGLVKLEGNECTILCELYRQYFTAYNLREEYLPNSRN</sequence>
<dbReference type="InterPro" id="IPR027417">
    <property type="entry name" value="P-loop_NTPase"/>
</dbReference>
<protein>
    <recommendedName>
        <fullName evidence="1">vWA-MoxR associated protein N-terminal HTH domain-containing protein</fullName>
    </recommendedName>
</protein>
<dbReference type="OrthoDB" id="5522963at2"/>
<dbReference type="PATRIC" id="fig|56107.3.peg.6828"/>
<evidence type="ECO:0000313" key="3">
    <source>
        <dbReference type="Proteomes" id="UP000010475"/>
    </source>
</evidence>
<evidence type="ECO:0000259" key="1">
    <source>
        <dbReference type="Pfam" id="PF26355"/>
    </source>
</evidence>
<feature type="domain" description="vWA-MoxR associated protein N-terminal HTH" evidence="1">
    <location>
        <begin position="1"/>
        <end position="78"/>
    </location>
</feature>
<dbReference type="InterPro" id="IPR058651">
    <property type="entry name" value="HTH_VMAP-M9"/>
</dbReference>
<proteinExistence type="predicted"/>
<accession>K9X940</accession>